<sequence>MATLQASSMAVCMKASTGSSQIRRRLGESFTPKATLSLPKIQNPATSSTSAPPLSLPKLPFRGFGDHHDQDLDMMRSSRSSTETTSLVQTEKMYAVLEAVSDRVEMHKNIGAQRDNWNSLLLTSVNAITFTAATMAGISSVLSSSSASSPAIALKLSSTLLYLAATGILVVMNKIQPSQLAEEQRNAARLFKQLQTQIQTRLSLGLNPTALDVNEAMEKVLALDKAYPLPLLGAMLEKFPKTVEPAVWWPGKVRRNPKSTSQVSGLGRDYYRSNNNNGWSGKLEEEMREVSKVMERKDVTDYLRLSEKALRLNKILAISGPVLTGFGALATAISGGISSAHGVGAAAAVVGVVAGALASVVNTLEHGGQVGMVFEMYRSNAGFFRLMEETIESNLRERDVERRENGQVFQTKVALQLGRSLSELKILAASRSRNNGSDLEEFASKLF</sequence>
<proteinExistence type="predicted"/>
<dbReference type="InParanoid" id="A0A2P5F0E8"/>
<dbReference type="Proteomes" id="UP000237000">
    <property type="component" value="Unassembled WGS sequence"/>
</dbReference>
<feature type="region of interest" description="Disordered" evidence="1">
    <location>
        <begin position="33"/>
        <end position="62"/>
    </location>
</feature>
<dbReference type="AlphaFoldDB" id="A0A2P5F0E8"/>
<accession>A0A2P5F0E8</accession>
<keyword evidence="2" id="KW-0472">Membrane</keyword>
<name>A0A2P5F0E8_TREOI</name>
<feature type="transmembrane region" description="Helical" evidence="2">
    <location>
        <begin position="343"/>
        <end position="364"/>
    </location>
</feature>
<dbReference type="OrthoDB" id="1897643at2759"/>
<comment type="caution">
    <text evidence="3">The sequence shown here is derived from an EMBL/GenBank/DDBJ whole genome shotgun (WGS) entry which is preliminary data.</text>
</comment>
<evidence type="ECO:0000313" key="3">
    <source>
        <dbReference type="EMBL" id="PON91258.1"/>
    </source>
</evidence>
<dbReference type="PANTHER" id="PTHR33358">
    <property type="entry name" value="F-BOX PROTEIN WITH A DOMAIN PROTEIN"/>
    <property type="match status" value="1"/>
</dbReference>
<feature type="transmembrane region" description="Helical" evidence="2">
    <location>
        <begin position="152"/>
        <end position="172"/>
    </location>
</feature>
<gene>
    <name evidence="3" type="ORF">TorRG33x02_128210</name>
</gene>
<feature type="transmembrane region" description="Helical" evidence="2">
    <location>
        <begin position="315"/>
        <end position="337"/>
    </location>
</feature>
<reference evidence="4" key="1">
    <citation type="submission" date="2016-06" db="EMBL/GenBank/DDBJ databases">
        <title>Parallel loss of symbiosis genes in relatives of nitrogen-fixing non-legume Parasponia.</title>
        <authorList>
            <person name="Van Velzen R."/>
            <person name="Holmer R."/>
            <person name="Bu F."/>
            <person name="Rutten L."/>
            <person name="Van Zeijl A."/>
            <person name="Liu W."/>
            <person name="Santuari L."/>
            <person name="Cao Q."/>
            <person name="Sharma T."/>
            <person name="Shen D."/>
            <person name="Roswanjaya Y."/>
            <person name="Wardhani T."/>
            <person name="Kalhor M.S."/>
            <person name="Jansen J."/>
            <person name="Van den Hoogen J."/>
            <person name="Gungor B."/>
            <person name="Hartog M."/>
            <person name="Hontelez J."/>
            <person name="Verver J."/>
            <person name="Yang W.-C."/>
            <person name="Schijlen E."/>
            <person name="Repin R."/>
            <person name="Schilthuizen M."/>
            <person name="Schranz E."/>
            <person name="Heidstra R."/>
            <person name="Miyata K."/>
            <person name="Fedorova E."/>
            <person name="Kohlen W."/>
            <person name="Bisseling T."/>
            <person name="Smit S."/>
            <person name="Geurts R."/>
        </authorList>
    </citation>
    <scope>NUCLEOTIDE SEQUENCE [LARGE SCALE GENOMIC DNA]</scope>
    <source>
        <strain evidence="4">cv. RG33-2</strain>
    </source>
</reference>
<feature type="transmembrane region" description="Helical" evidence="2">
    <location>
        <begin position="120"/>
        <end position="140"/>
    </location>
</feature>
<feature type="compositionally biased region" description="Low complexity" evidence="1">
    <location>
        <begin position="44"/>
        <end position="57"/>
    </location>
</feature>
<dbReference type="PANTHER" id="PTHR33358:SF12">
    <property type="entry name" value="F-BOX PROTEIN WITH A DOMAIN PROTEIN"/>
    <property type="match status" value="1"/>
</dbReference>
<organism evidence="3 4">
    <name type="scientific">Trema orientale</name>
    <name type="common">Charcoal tree</name>
    <name type="synonym">Celtis orientalis</name>
    <dbReference type="NCBI Taxonomy" id="63057"/>
    <lineage>
        <taxon>Eukaryota</taxon>
        <taxon>Viridiplantae</taxon>
        <taxon>Streptophyta</taxon>
        <taxon>Embryophyta</taxon>
        <taxon>Tracheophyta</taxon>
        <taxon>Spermatophyta</taxon>
        <taxon>Magnoliopsida</taxon>
        <taxon>eudicotyledons</taxon>
        <taxon>Gunneridae</taxon>
        <taxon>Pentapetalae</taxon>
        <taxon>rosids</taxon>
        <taxon>fabids</taxon>
        <taxon>Rosales</taxon>
        <taxon>Cannabaceae</taxon>
        <taxon>Trema</taxon>
    </lineage>
</organism>
<evidence type="ECO:0000256" key="2">
    <source>
        <dbReference type="SAM" id="Phobius"/>
    </source>
</evidence>
<keyword evidence="4" id="KW-1185">Reference proteome</keyword>
<evidence type="ECO:0000256" key="1">
    <source>
        <dbReference type="SAM" id="MobiDB-lite"/>
    </source>
</evidence>
<dbReference type="EMBL" id="JXTC01000075">
    <property type="protein sequence ID" value="PON91258.1"/>
    <property type="molecule type" value="Genomic_DNA"/>
</dbReference>
<keyword evidence="2" id="KW-1133">Transmembrane helix</keyword>
<dbReference type="Pfam" id="PF14476">
    <property type="entry name" value="Chloroplast_duf"/>
    <property type="match status" value="1"/>
</dbReference>
<evidence type="ECO:0000313" key="4">
    <source>
        <dbReference type="Proteomes" id="UP000237000"/>
    </source>
</evidence>
<dbReference type="STRING" id="63057.A0A2P5F0E8"/>
<protein>
    <submittedName>
        <fullName evidence="3">Petal formation-expressed</fullName>
    </submittedName>
</protein>
<dbReference type="InterPro" id="IPR027949">
    <property type="entry name" value="Chloroplast_duf"/>
</dbReference>
<keyword evidence="2" id="KW-0812">Transmembrane</keyword>